<sequence length="91" mass="9982">MGYFFSNFKRRVSIFTYIPTHSPGRFTINGDGTGKAGLFHGRPLVSAAWRRLAGVIRGAPYIAGGGRGFSLFGESSRRPLSFCARAYVYAE</sequence>
<dbReference type="Proteomes" id="UP000299102">
    <property type="component" value="Unassembled WGS sequence"/>
</dbReference>
<dbReference type="AlphaFoldDB" id="A0A4C1WJ73"/>
<dbReference type="EMBL" id="BGZK01000560">
    <property type="protein sequence ID" value="GBP50207.1"/>
    <property type="molecule type" value="Genomic_DNA"/>
</dbReference>
<accession>A0A4C1WJ73</accession>
<comment type="caution">
    <text evidence="1">The sequence shown here is derived from an EMBL/GenBank/DDBJ whole genome shotgun (WGS) entry which is preliminary data.</text>
</comment>
<gene>
    <name evidence="1" type="ORF">EVAR_97209_1</name>
</gene>
<evidence type="ECO:0000313" key="1">
    <source>
        <dbReference type="EMBL" id="GBP50207.1"/>
    </source>
</evidence>
<evidence type="ECO:0000313" key="2">
    <source>
        <dbReference type="Proteomes" id="UP000299102"/>
    </source>
</evidence>
<keyword evidence="2" id="KW-1185">Reference proteome</keyword>
<reference evidence="1 2" key="1">
    <citation type="journal article" date="2019" name="Commun. Biol.">
        <title>The bagworm genome reveals a unique fibroin gene that provides high tensile strength.</title>
        <authorList>
            <person name="Kono N."/>
            <person name="Nakamura H."/>
            <person name="Ohtoshi R."/>
            <person name="Tomita M."/>
            <person name="Numata K."/>
            <person name="Arakawa K."/>
        </authorList>
    </citation>
    <scope>NUCLEOTIDE SEQUENCE [LARGE SCALE GENOMIC DNA]</scope>
</reference>
<protein>
    <submittedName>
        <fullName evidence="1">Uncharacterized protein</fullName>
    </submittedName>
</protein>
<organism evidence="1 2">
    <name type="scientific">Eumeta variegata</name>
    <name type="common">Bagworm moth</name>
    <name type="synonym">Eumeta japonica</name>
    <dbReference type="NCBI Taxonomy" id="151549"/>
    <lineage>
        <taxon>Eukaryota</taxon>
        <taxon>Metazoa</taxon>
        <taxon>Ecdysozoa</taxon>
        <taxon>Arthropoda</taxon>
        <taxon>Hexapoda</taxon>
        <taxon>Insecta</taxon>
        <taxon>Pterygota</taxon>
        <taxon>Neoptera</taxon>
        <taxon>Endopterygota</taxon>
        <taxon>Lepidoptera</taxon>
        <taxon>Glossata</taxon>
        <taxon>Ditrysia</taxon>
        <taxon>Tineoidea</taxon>
        <taxon>Psychidae</taxon>
        <taxon>Oiketicinae</taxon>
        <taxon>Eumeta</taxon>
    </lineage>
</organism>
<name>A0A4C1WJ73_EUMVA</name>
<proteinExistence type="predicted"/>